<organism evidence="3 4">
    <name type="scientific">Nocardioides gansuensis</name>
    <dbReference type="NCBI Taxonomy" id="2138300"/>
    <lineage>
        <taxon>Bacteria</taxon>
        <taxon>Bacillati</taxon>
        <taxon>Actinomycetota</taxon>
        <taxon>Actinomycetes</taxon>
        <taxon>Propionibacteriales</taxon>
        <taxon>Nocardioidaceae</taxon>
        <taxon>Nocardioides</taxon>
    </lineage>
</organism>
<keyword evidence="4" id="KW-1185">Reference proteome</keyword>
<dbReference type="Proteomes" id="UP000246018">
    <property type="component" value="Unassembled WGS sequence"/>
</dbReference>
<proteinExistence type="predicted"/>
<evidence type="ECO:0000256" key="1">
    <source>
        <dbReference type="SAM" id="MobiDB-lite"/>
    </source>
</evidence>
<dbReference type="Pfam" id="PF17932">
    <property type="entry name" value="TetR_C_24"/>
    <property type="match status" value="1"/>
</dbReference>
<dbReference type="EMBL" id="QDGZ01000002">
    <property type="protein sequence ID" value="PVG83585.1"/>
    <property type="molecule type" value="Genomic_DNA"/>
</dbReference>
<sequence>MAADLPTSERLRMALRAHMEVLAVNLDQTRVTLQQWHYLTGERHDQMVRARQDSEDVFRALLRAPTGRHPPRARDGRRAGGRPRGLRTWKDERDRPTWVRCLVQAMDNRLFGCHHRDQM</sequence>
<dbReference type="AlphaFoldDB" id="A0A2T8FD08"/>
<evidence type="ECO:0000313" key="3">
    <source>
        <dbReference type="EMBL" id="PVG83585.1"/>
    </source>
</evidence>
<dbReference type="InterPro" id="IPR036271">
    <property type="entry name" value="Tet_transcr_reg_TetR-rel_C_sf"/>
</dbReference>
<feature type="domain" description="HTH-type transcriptional repressor KstR2 C-terminal" evidence="2">
    <location>
        <begin position="5"/>
        <end position="64"/>
    </location>
</feature>
<protein>
    <recommendedName>
        <fullName evidence="2">HTH-type transcriptional repressor KstR2 C-terminal domain-containing protein</fullName>
    </recommendedName>
</protein>
<evidence type="ECO:0000259" key="2">
    <source>
        <dbReference type="Pfam" id="PF17932"/>
    </source>
</evidence>
<dbReference type="InterPro" id="IPR041490">
    <property type="entry name" value="KstR2_TetR_C"/>
</dbReference>
<dbReference type="SUPFAM" id="SSF48498">
    <property type="entry name" value="Tetracyclin repressor-like, C-terminal domain"/>
    <property type="match status" value="1"/>
</dbReference>
<dbReference type="RefSeq" id="WP_116571058.1">
    <property type="nucleotide sequence ID" value="NZ_QDGZ01000002.1"/>
</dbReference>
<gene>
    <name evidence="3" type="ORF">DDE18_04435</name>
</gene>
<name>A0A2T8FD08_9ACTN</name>
<evidence type="ECO:0000313" key="4">
    <source>
        <dbReference type="Proteomes" id="UP000246018"/>
    </source>
</evidence>
<accession>A0A2T8FD08</accession>
<dbReference type="Gene3D" id="1.10.357.10">
    <property type="entry name" value="Tetracycline Repressor, domain 2"/>
    <property type="match status" value="1"/>
</dbReference>
<feature type="region of interest" description="Disordered" evidence="1">
    <location>
        <begin position="65"/>
        <end position="89"/>
    </location>
</feature>
<comment type="caution">
    <text evidence="3">The sequence shown here is derived from an EMBL/GenBank/DDBJ whole genome shotgun (WGS) entry which is preliminary data.</text>
</comment>
<reference evidence="3 4" key="1">
    <citation type="submission" date="2018-04" db="EMBL/GenBank/DDBJ databases">
        <title>Genome of Nocardioides gansuensis WSJ-1.</title>
        <authorList>
            <person name="Wu S."/>
            <person name="Wang G."/>
        </authorList>
    </citation>
    <scope>NUCLEOTIDE SEQUENCE [LARGE SCALE GENOMIC DNA]</scope>
    <source>
        <strain evidence="3 4">WSJ-1</strain>
    </source>
</reference>